<sequence>MNLNSIPAFDDNYIWVLNDEAGRCLIVDPGDAEPV</sequence>
<evidence type="ECO:0000313" key="2">
    <source>
        <dbReference type="Proteomes" id="UP000284508"/>
    </source>
</evidence>
<proteinExistence type="predicted"/>
<reference evidence="1 2" key="1">
    <citation type="journal article" date="2018" name="BMC Microbiol.">
        <title>Genome sequencing of strains of the most prevalent clonal group of O1:K1:H7 Escherichia coli that causes neonatal meningitis in France.</title>
        <authorList>
            <person name="Geslain G."/>
            <person name="Birgy A."/>
            <person name="Adiba S."/>
            <person name="Magnan M."/>
            <person name="Courroux C."/>
            <person name="Levy C."/>
            <person name="Cohen R."/>
            <person name="Bidet P."/>
            <person name="Bonacorsi S."/>
        </authorList>
    </citation>
    <scope>NUCLEOTIDE SEQUENCE [LARGE SCALE GENOMIC DNA]</scope>
    <source>
        <strain evidence="1 2">S308</strain>
    </source>
</reference>
<dbReference type="Gene3D" id="3.60.15.10">
    <property type="entry name" value="Ribonuclease Z/Hydroxyacylglutathione hydrolase-like"/>
    <property type="match status" value="1"/>
</dbReference>
<feature type="non-terminal residue" evidence="1">
    <location>
        <position position="35"/>
    </location>
</feature>
<dbReference type="EC" id="3.1.2.6" evidence="1"/>
<protein>
    <submittedName>
        <fullName evidence="1">Hydroxyacylglutathione hydrolase</fullName>
        <ecNumber evidence="1">3.1.2.6</ecNumber>
    </submittedName>
</protein>
<dbReference type="AlphaFoldDB" id="A0A418GAM9"/>
<comment type="caution">
    <text evidence="1">The sequence shown here is derived from an EMBL/GenBank/DDBJ whole genome shotgun (WGS) entry which is preliminary data.</text>
</comment>
<dbReference type="GO" id="GO:0004416">
    <property type="term" value="F:hydroxyacylglutathione hydrolase activity"/>
    <property type="evidence" value="ECO:0007669"/>
    <property type="project" value="UniProtKB-EC"/>
</dbReference>
<dbReference type="InterPro" id="IPR036866">
    <property type="entry name" value="RibonucZ/Hydroxyglut_hydro"/>
</dbReference>
<gene>
    <name evidence="1" type="ORF">D3C88_31995</name>
</gene>
<name>A0A418GAM9_ECOLX</name>
<dbReference type="EMBL" id="QXHA01001921">
    <property type="protein sequence ID" value="RIB37905.1"/>
    <property type="molecule type" value="Genomic_DNA"/>
</dbReference>
<accession>A0A418GAM9</accession>
<keyword evidence="1" id="KW-0378">Hydrolase</keyword>
<organism evidence="1 2">
    <name type="scientific">Escherichia coli</name>
    <dbReference type="NCBI Taxonomy" id="562"/>
    <lineage>
        <taxon>Bacteria</taxon>
        <taxon>Pseudomonadati</taxon>
        <taxon>Pseudomonadota</taxon>
        <taxon>Gammaproteobacteria</taxon>
        <taxon>Enterobacterales</taxon>
        <taxon>Enterobacteriaceae</taxon>
        <taxon>Escherichia</taxon>
    </lineage>
</organism>
<dbReference type="Proteomes" id="UP000284508">
    <property type="component" value="Unassembled WGS sequence"/>
</dbReference>
<evidence type="ECO:0000313" key="1">
    <source>
        <dbReference type="EMBL" id="RIB37905.1"/>
    </source>
</evidence>